<evidence type="ECO:0000313" key="3">
    <source>
        <dbReference type="Proteomes" id="UP000783287"/>
    </source>
</evidence>
<accession>A0A955L6D6</accession>
<feature type="non-terminal residue" evidence="2">
    <location>
        <position position="172"/>
    </location>
</feature>
<organism evidence="2 3">
    <name type="scientific">Candidatus Dojkabacteria bacterium</name>
    <dbReference type="NCBI Taxonomy" id="2099670"/>
    <lineage>
        <taxon>Bacteria</taxon>
        <taxon>Candidatus Dojkabacteria</taxon>
    </lineage>
</organism>
<keyword evidence="2" id="KW-0808">Transferase</keyword>
<dbReference type="EMBL" id="JAGQLK010000159">
    <property type="protein sequence ID" value="MCA9383875.1"/>
    <property type="molecule type" value="Genomic_DNA"/>
</dbReference>
<dbReference type="AlphaFoldDB" id="A0A955L6D6"/>
<dbReference type="Pfam" id="PF05050">
    <property type="entry name" value="Methyltransf_21"/>
    <property type="match status" value="1"/>
</dbReference>
<dbReference type="NCBIfam" id="TIGR01444">
    <property type="entry name" value="fkbM_fam"/>
    <property type="match status" value="1"/>
</dbReference>
<dbReference type="Gene3D" id="3.40.50.150">
    <property type="entry name" value="Vaccinia Virus protein VP39"/>
    <property type="match status" value="1"/>
</dbReference>
<reference evidence="2" key="2">
    <citation type="journal article" date="2021" name="Microbiome">
        <title>Successional dynamics and alternative stable states in a saline activated sludge microbial community over 9 years.</title>
        <authorList>
            <person name="Wang Y."/>
            <person name="Ye J."/>
            <person name="Ju F."/>
            <person name="Liu L."/>
            <person name="Boyd J.A."/>
            <person name="Deng Y."/>
            <person name="Parks D.H."/>
            <person name="Jiang X."/>
            <person name="Yin X."/>
            <person name="Woodcroft B.J."/>
            <person name="Tyson G.W."/>
            <person name="Hugenholtz P."/>
            <person name="Polz M.F."/>
            <person name="Zhang T."/>
        </authorList>
    </citation>
    <scope>NUCLEOTIDE SEQUENCE</scope>
    <source>
        <strain evidence="2">HKST-UBA14</strain>
    </source>
</reference>
<sequence>MKSFFIFTYINYYKRKRILEKLAAKDDFFFVQIGANDGISNDPIRKYILKYKWRGILVEPIPETFELLKQNYSDQEQLIFERLVISDTKGKVDFYKSPRSVLSSLHDDSWFKENNSFGYLNRKLAGGAEKIQVDSMPMMELLHKHKIGHLDLIQIDTEGFDNEIIKMLNIKE</sequence>
<dbReference type="InterPro" id="IPR029063">
    <property type="entry name" value="SAM-dependent_MTases_sf"/>
</dbReference>
<dbReference type="GO" id="GO:0008168">
    <property type="term" value="F:methyltransferase activity"/>
    <property type="evidence" value="ECO:0007669"/>
    <property type="project" value="UniProtKB-KW"/>
</dbReference>
<protein>
    <submittedName>
        <fullName evidence="2">FkbM family methyltransferase</fullName>
    </submittedName>
</protein>
<name>A0A955L6D6_9BACT</name>
<feature type="domain" description="Methyltransferase FkbM" evidence="1">
    <location>
        <begin position="32"/>
        <end position="166"/>
    </location>
</feature>
<gene>
    <name evidence="2" type="ORF">KC909_05935</name>
</gene>
<dbReference type="GO" id="GO:0032259">
    <property type="term" value="P:methylation"/>
    <property type="evidence" value="ECO:0007669"/>
    <property type="project" value="UniProtKB-KW"/>
</dbReference>
<comment type="caution">
    <text evidence="2">The sequence shown here is derived from an EMBL/GenBank/DDBJ whole genome shotgun (WGS) entry which is preliminary data.</text>
</comment>
<evidence type="ECO:0000313" key="2">
    <source>
        <dbReference type="EMBL" id="MCA9383875.1"/>
    </source>
</evidence>
<dbReference type="InterPro" id="IPR006342">
    <property type="entry name" value="FkbM_mtfrase"/>
</dbReference>
<keyword evidence="2" id="KW-0489">Methyltransferase</keyword>
<proteinExistence type="predicted"/>
<dbReference type="Proteomes" id="UP000783287">
    <property type="component" value="Unassembled WGS sequence"/>
</dbReference>
<reference evidence="2" key="1">
    <citation type="submission" date="2020-04" db="EMBL/GenBank/DDBJ databases">
        <authorList>
            <person name="Zhang T."/>
        </authorList>
    </citation>
    <scope>NUCLEOTIDE SEQUENCE</scope>
    <source>
        <strain evidence="2">HKST-UBA14</strain>
    </source>
</reference>
<evidence type="ECO:0000259" key="1">
    <source>
        <dbReference type="Pfam" id="PF05050"/>
    </source>
</evidence>
<dbReference type="SUPFAM" id="SSF53335">
    <property type="entry name" value="S-adenosyl-L-methionine-dependent methyltransferases"/>
    <property type="match status" value="1"/>
</dbReference>